<evidence type="ECO:0000313" key="2">
    <source>
        <dbReference type="Proteomes" id="UP000814128"/>
    </source>
</evidence>
<name>A0ACB8QG56_9AGAM</name>
<protein>
    <submittedName>
        <fullName evidence="1">Uncharacterized protein</fullName>
    </submittedName>
</protein>
<proteinExistence type="predicted"/>
<dbReference type="Proteomes" id="UP000814128">
    <property type="component" value="Unassembled WGS sequence"/>
</dbReference>
<evidence type="ECO:0000313" key="1">
    <source>
        <dbReference type="EMBL" id="KAI0030291.1"/>
    </source>
</evidence>
<organism evidence="1 2">
    <name type="scientific">Vararia minispora EC-137</name>
    <dbReference type="NCBI Taxonomy" id="1314806"/>
    <lineage>
        <taxon>Eukaryota</taxon>
        <taxon>Fungi</taxon>
        <taxon>Dikarya</taxon>
        <taxon>Basidiomycota</taxon>
        <taxon>Agaricomycotina</taxon>
        <taxon>Agaricomycetes</taxon>
        <taxon>Russulales</taxon>
        <taxon>Lachnocladiaceae</taxon>
        <taxon>Vararia</taxon>
    </lineage>
</organism>
<dbReference type="EMBL" id="MU273629">
    <property type="protein sequence ID" value="KAI0030291.1"/>
    <property type="molecule type" value="Genomic_DNA"/>
</dbReference>
<gene>
    <name evidence="1" type="ORF">K488DRAFT_87899</name>
</gene>
<sequence>MQLLAFVGGFMRLVHFLDMFRFPSSASLHLVTCFDEETHDNSLIPRMLAHFARHLSAASAFGMHFPGANLVIDYNHRSVWLDFYGLKDDLSRLFRVCQGWSSTTVLNMASRLFSSVAELVPRSDITRLAITQTGRIVDLDLPQELPDYGIWWPCIHSMSGVRTLRLAWKAPHIRRACAAGASFSRIQLSIDNRSIQLKFNHMVINIAHPVLPATFSIEHKSWNATVSSMVSITCP</sequence>
<accession>A0ACB8QG56</accession>
<reference evidence="1" key="1">
    <citation type="submission" date="2021-02" db="EMBL/GenBank/DDBJ databases">
        <authorList>
            <consortium name="DOE Joint Genome Institute"/>
            <person name="Ahrendt S."/>
            <person name="Looney B.P."/>
            <person name="Miyauchi S."/>
            <person name="Morin E."/>
            <person name="Drula E."/>
            <person name="Courty P.E."/>
            <person name="Chicoki N."/>
            <person name="Fauchery L."/>
            <person name="Kohler A."/>
            <person name="Kuo A."/>
            <person name="Labutti K."/>
            <person name="Pangilinan J."/>
            <person name="Lipzen A."/>
            <person name="Riley R."/>
            <person name="Andreopoulos W."/>
            <person name="He G."/>
            <person name="Johnson J."/>
            <person name="Barry K.W."/>
            <person name="Grigoriev I.V."/>
            <person name="Nagy L."/>
            <person name="Hibbett D."/>
            <person name="Henrissat B."/>
            <person name="Matheny P.B."/>
            <person name="Labbe J."/>
            <person name="Martin F."/>
        </authorList>
    </citation>
    <scope>NUCLEOTIDE SEQUENCE</scope>
    <source>
        <strain evidence="1">EC-137</strain>
    </source>
</reference>
<comment type="caution">
    <text evidence="1">The sequence shown here is derived from an EMBL/GenBank/DDBJ whole genome shotgun (WGS) entry which is preliminary data.</text>
</comment>
<keyword evidence="2" id="KW-1185">Reference proteome</keyword>
<reference evidence="1" key="2">
    <citation type="journal article" date="2022" name="New Phytol.">
        <title>Evolutionary transition to the ectomycorrhizal habit in the genomes of a hyperdiverse lineage of mushroom-forming fungi.</title>
        <authorList>
            <person name="Looney B."/>
            <person name="Miyauchi S."/>
            <person name="Morin E."/>
            <person name="Drula E."/>
            <person name="Courty P.E."/>
            <person name="Kohler A."/>
            <person name="Kuo A."/>
            <person name="LaButti K."/>
            <person name="Pangilinan J."/>
            <person name="Lipzen A."/>
            <person name="Riley R."/>
            <person name="Andreopoulos W."/>
            <person name="He G."/>
            <person name="Johnson J."/>
            <person name="Nolan M."/>
            <person name="Tritt A."/>
            <person name="Barry K.W."/>
            <person name="Grigoriev I.V."/>
            <person name="Nagy L.G."/>
            <person name="Hibbett D."/>
            <person name="Henrissat B."/>
            <person name="Matheny P.B."/>
            <person name="Labbe J."/>
            <person name="Martin F.M."/>
        </authorList>
    </citation>
    <scope>NUCLEOTIDE SEQUENCE</scope>
    <source>
        <strain evidence="1">EC-137</strain>
    </source>
</reference>